<sequence length="117" mass="12855">MAPTATSTTGDAEPCTSHITSSTIVFMFFLLTFYALALWDRYLHLKLRESQRLQPDTMVYGSTQITVRPPSLKLTPPSSPAVKDANELPFPKDPQSLSPPPSSRDENPSPFSSARGD</sequence>
<dbReference type="Proteomes" id="UP001221142">
    <property type="component" value="Unassembled WGS sequence"/>
</dbReference>
<proteinExistence type="predicted"/>
<evidence type="ECO:0000313" key="3">
    <source>
        <dbReference type="EMBL" id="KAJ7644631.1"/>
    </source>
</evidence>
<keyword evidence="2" id="KW-1133">Transmembrane helix</keyword>
<reference evidence="3" key="1">
    <citation type="submission" date="2023-03" db="EMBL/GenBank/DDBJ databases">
        <title>Massive genome expansion in bonnet fungi (Mycena s.s.) driven by repeated elements and novel gene families across ecological guilds.</title>
        <authorList>
            <consortium name="Lawrence Berkeley National Laboratory"/>
            <person name="Harder C.B."/>
            <person name="Miyauchi S."/>
            <person name="Viragh M."/>
            <person name="Kuo A."/>
            <person name="Thoen E."/>
            <person name="Andreopoulos B."/>
            <person name="Lu D."/>
            <person name="Skrede I."/>
            <person name="Drula E."/>
            <person name="Henrissat B."/>
            <person name="Morin E."/>
            <person name="Kohler A."/>
            <person name="Barry K."/>
            <person name="LaButti K."/>
            <person name="Morin E."/>
            <person name="Salamov A."/>
            <person name="Lipzen A."/>
            <person name="Mereny Z."/>
            <person name="Hegedus B."/>
            <person name="Baldrian P."/>
            <person name="Stursova M."/>
            <person name="Weitz H."/>
            <person name="Taylor A."/>
            <person name="Grigoriev I.V."/>
            <person name="Nagy L.G."/>
            <person name="Martin F."/>
            <person name="Kauserud H."/>
        </authorList>
    </citation>
    <scope>NUCLEOTIDE SEQUENCE</scope>
    <source>
        <strain evidence="3">9284</strain>
    </source>
</reference>
<keyword evidence="2" id="KW-0812">Transmembrane</keyword>
<feature type="transmembrane region" description="Helical" evidence="2">
    <location>
        <begin position="19"/>
        <end position="39"/>
    </location>
</feature>
<name>A0AAD7CCH2_9AGAR</name>
<keyword evidence="4" id="KW-1185">Reference proteome</keyword>
<dbReference type="AlphaFoldDB" id="A0AAD7CCH2"/>
<feature type="region of interest" description="Disordered" evidence="1">
    <location>
        <begin position="68"/>
        <end position="117"/>
    </location>
</feature>
<keyword evidence="2" id="KW-0472">Membrane</keyword>
<evidence type="ECO:0000256" key="1">
    <source>
        <dbReference type="SAM" id="MobiDB-lite"/>
    </source>
</evidence>
<evidence type="ECO:0000313" key="4">
    <source>
        <dbReference type="Proteomes" id="UP001221142"/>
    </source>
</evidence>
<comment type="caution">
    <text evidence="3">The sequence shown here is derived from an EMBL/GenBank/DDBJ whole genome shotgun (WGS) entry which is preliminary data.</text>
</comment>
<protein>
    <submittedName>
        <fullName evidence="3">Uncharacterized protein</fullName>
    </submittedName>
</protein>
<dbReference type="EMBL" id="JARKIF010000003">
    <property type="protein sequence ID" value="KAJ7644631.1"/>
    <property type="molecule type" value="Genomic_DNA"/>
</dbReference>
<gene>
    <name evidence="3" type="ORF">FB45DRAFT_1021387</name>
</gene>
<organism evidence="3 4">
    <name type="scientific">Roridomyces roridus</name>
    <dbReference type="NCBI Taxonomy" id="1738132"/>
    <lineage>
        <taxon>Eukaryota</taxon>
        <taxon>Fungi</taxon>
        <taxon>Dikarya</taxon>
        <taxon>Basidiomycota</taxon>
        <taxon>Agaricomycotina</taxon>
        <taxon>Agaricomycetes</taxon>
        <taxon>Agaricomycetidae</taxon>
        <taxon>Agaricales</taxon>
        <taxon>Marasmiineae</taxon>
        <taxon>Mycenaceae</taxon>
        <taxon>Roridomyces</taxon>
    </lineage>
</organism>
<accession>A0AAD7CCH2</accession>
<evidence type="ECO:0000256" key="2">
    <source>
        <dbReference type="SAM" id="Phobius"/>
    </source>
</evidence>